<proteinExistence type="predicted"/>
<organism evidence="1">
    <name type="scientific">mine drainage metagenome</name>
    <dbReference type="NCBI Taxonomy" id="410659"/>
    <lineage>
        <taxon>unclassified sequences</taxon>
        <taxon>metagenomes</taxon>
        <taxon>ecological metagenomes</taxon>
    </lineage>
</organism>
<dbReference type="AlphaFoldDB" id="E6QN59"/>
<reference evidence="1" key="1">
    <citation type="submission" date="2009-10" db="EMBL/GenBank/DDBJ databases">
        <title>Diversity of trophic interactions inside an arsenic-rich microbial ecosystem.</title>
        <authorList>
            <person name="Bertin P.N."/>
            <person name="Heinrich-Salmeron A."/>
            <person name="Pelletier E."/>
            <person name="Goulhen-Chollet F."/>
            <person name="Arsene-Ploetze F."/>
            <person name="Gallien S."/>
            <person name="Calteau A."/>
            <person name="Vallenet D."/>
            <person name="Casiot C."/>
            <person name="Chane-Woon-Ming B."/>
            <person name="Giloteaux L."/>
            <person name="Barakat M."/>
            <person name="Bonnefoy V."/>
            <person name="Bruneel O."/>
            <person name="Chandler M."/>
            <person name="Cleiss J."/>
            <person name="Duran R."/>
            <person name="Elbaz-Poulichet F."/>
            <person name="Fonknechten N."/>
            <person name="Lauga B."/>
            <person name="Mornico D."/>
            <person name="Ortet P."/>
            <person name="Schaeffer C."/>
            <person name="Siguier P."/>
            <person name="Alexander Thil Smith A."/>
            <person name="Van Dorsselaer A."/>
            <person name="Weissenbach J."/>
            <person name="Medigue C."/>
            <person name="Le Paslier D."/>
        </authorList>
    </citation>
    <scope>NUCLEOTIDE SEQUENCE</scope>
</reference>
<dbReference type="EMBL" id="CABQ01000247">
    <property type="protein sequence ID" value="CBI08680.1"/>
    <property type="molecule type" value="Genomic_DNA"/>
</dbReference>
<comment type="caution">
    <text evidence="1">The sequence shown here is derived from an EMBL/GenBank/DDBJ whole genome shotgun (WGS) entry which is preliminary data.</text>
</comment>
<evidence type="ECO:0000313" key="1">
    <source>
        <dbReference type="EMBL" id="CBI08680.1"/>
    </source>
</evidence>
<gene>
    <name evidence="1" type="ORF">CARN6_2168</name>
</gene>
<protein>
    <submittedName>
        <fullName evidence="1">Uncharacterized protein</fullName>
    </submittedName>
</protein>
<accession>E6QN59</accession>
<sequence length="58" mass="6429">MTALRDEESPRDGLGTEIAAFFHGMGLTEDIPEIRGTLATRNARHFDDIAGMVVNPWE</sequence>
<name>E6QN59_9ZZZZ</name>